<dbReference type="Pfam" id="PF00232">
    <property type="entry name" value="Glyco_hydro_1"/>
    <property type="match status" value="1"/>
</dbReference>
<dbReference type="Gene3D" id="3.20.20.80">
    <property type="entry name" value="Glycosidases"/>
    <property type="match status" value="1"/>
</dbReference>
<keyword evidence="4 8" id="KW-0378">Hydrolase</keyword>
<evidence type="ECO:0000313" key="9">
    <source>
        <dbReference type="Proteomes" id="UP000770015"/>
    </source>
</evidence>
<evidence type="ECO:0000256" key="3">
    <source>
        <dbReference type="ARBA" id="ARBA00012744"/>
    </source>
</evidence>
<comment type="similarity">
    <text evidence="2 7">Belongs to the glycosyl hydrolase 1 family.</text>
</comment>
<dbReference type="EC" id="3.2.1.21" evidence="3"/>
<evidence type="ECO:0000256" key="5">
    <source>
        <dbReference type="ARBA" id="ARBA00023295"/>
    </source>
</evidence>
<evidence type="ECO:0000256" key="1">
    <source>
        <dbReference type="ARBA" id="ARBA00000448"/>
    </source>
</evidence>
<comment type="catalytic activity">
    <reaction evidence="1">
        <text>Hydrolysis of terminal, non-reducing beta-D-glucosyl residues with release of beta-D-glucose.</text>
        <dbReference type="EC" id="3.2.1.21"/>
    </reaction>
</comment>
<dbReference type="AlphaFoldDB" id="A0A9P8VGZ2"/>
<protein>
    <recommendedName>
        <fullName evidence="3">beta-glucosidase</fullName>
        <ecNumber evidence="3">3.2.1.21</ecNumber>
    </recommendedName>
</protein>
<dbReference type="PANTHER" id="PTHR10353">
    <property type="entry name" value="GLYCOSYL HYDROLASE"/>
    <property type="match status" value="1"/>
</dbReference>
<dbReference type="SUPFAM" id="SSF51445">
    <property type="entry name" value="(Trans)glycosidases"/>
    <property type="match status" value="1"/>
</dbReference>
<evidence type="ECO:0000256" key="6">
    <source>
        <dbReference type="ARBA" id="ARBA00056775"/>
    </source>
</evidence>
<name>A0A9P8VGZ2_9PEZI</name>
<accession>A0A9P8VGZ2</accession>
<dbReference type="Proteomes" id="UP000770015">
    <property type="component" value="Unassembled WGS sequence"/>
</dbReference>
<reference evidence="8" key="1">
    <citation type="journal article" date="2021" name="Nat. Commun.">
        <title>Genetic determinants of endophytism in the Arabidopsis root mycobiome.</title>
        <authorList>
            <person name="Mesny F."/>
            <person name="Miyauchi S."/>
            <person name="Thiergart T."/>
            <person name="Pickel B."/>
            <person name="Atanasova L."/>
            <person name="Karlsson M."/>
            <person name="Huettel B."/>
            <person name="Barry K.W."/>
            <person name="Haridas S."/>
            <person name="Chen C."/>
            <person name="Bauer D."/>
            <person name="Andreopoulos W."/>
            <person name="Pangilinan J."/>
            <person name="LaButti K."/>
            <person name="Riley R."/>
            <person name="Lipzen A."/>
            <person name="Clum A."/>
            <person name="Drula E."/>
            <person name="Henrissat B."/>
            <person name="Kohler A."/>
            <person name="Grigoriev I.V."/>
            <person name="Martin F.M."/>
            <person name="Hacquard S."/>
        </authorList>
    </citation>
    <scope>NUCLEOTIDE SEQUENCE</scope>
    <source>
        <strain evidence="8">MPI-SDFR-AT-0117</strain>
    </source>
</reference>
<dbReference type="InterPro" id="IPR017853">
    <property type="entry name" value="GH"/>
</dbReference>
<dbReference type="InterPro" id="IPR033132">
    <property type="entry name" value="GH_1_N_CS"/>
</dbReference>
<dbReference type="FunFam" id="3.20.20.80:FF:000011">
    <property type="entry name" value="Cytosolic beta-glucosidase"/>
    <property type="match status" value="1"/>
</dbReference>
<evidence type="ECO:0000256" key="2">
    <source>
        <dbReference type="ARBA" id="ARBA00010838"/>
    </source>
</evidence>
<dbReference type="OrthoDB" id="65569at2759"/>
<dbReference type="PANTHER" id="PTHR10353:SF36">
    <property type="entry name" value="LP05116P"/>
    <property type="match status" value="1"/>
</dbReference>
<evidence type="ECO:0000256" key="4">
    <source>
        <dbReference type="ARBA" id="ARBA00022801"/>
    </source>
</evidence>
<organism evidence="8 9">
    <name type="scientific">Plectosphaerella plurivora</name>
    <dbReference type="NCBI Taxonomy" id="936078"/>
    <lineage>
        <taxon>Eukaryota</taxon>
        <taxon>Fungi</taxon>
        <taxon>Dikarya</taxon>
        <taxon>Ascomycota</taxon>
        <taxon>Pezizomycotina</taxon>
        <taxon>Sordariomycetes</taxon>
        <taxon>Hypocreomycetidae</taxon>
        <taxon>Glomerellales</taxon>
        <taxon>Plectosphaerellaceae</taxon>
        <taxon>Plectosphaerella</taxon>
    </lineage>
</organism>
<evidence type="ECO:0000313" key="8">
    <source>
        <dbReference type="EMBL" id="KAH6689761.1"/>
    </source>
</evidence>
<keyword evidence="5" id="KW-0326">Glycosidase</keyword>
<keyword evidence="9" id="KW-1185">Reference proteome</keyword>
<dbReference type="EMBL" id="JAGSXJ010000007">
    <property type="protein sequence ID" value="KAH6689761.1"/>
    <property type="molecule type" value="Genomic_DNA"/>
</dbReference>
<dbReference type="GO" id="GO:0080079">
    <property type="term" value="F:cellobiose glucosidase activity"/>
    <property type="evidence" value="ECO:0007669"/>
    <property type="project" value="UniProtKB-ARBA"/>
</dbReference>
<dbReference type="InterPro" id="IPR001360">
    <property type="entry name" value="Glyco_hydro_1"/>
</dbReference>
<dbReference type="GO" id="GO:0030245">
    <property type="term" value="P:cellulose catabolic process"/>
    <property type="evidence" value="ECO:0007669"/>
    <property type="project" value="UniProtKB-ARBA"/>
</dbReference>
<proteinExistence type="inferred from homology"/>
<evidence type="ECO:0000256" key="7">
    <source>
        <dbReference type="RuleBase" id="RU003690"/>
    </source>
</evidence>
<comment type="function">
    <text evidence="6">Plays an important role in cellulose degradation. Shows hydrolytic activity against several glycosidic compounds.</text>
</comment>
<gene>
    <name evidence="8" type="ORF">F5X68DRAFT_268111</name>
</gene>
<comment type="caution">
    <text evidence="8">The sequence shown here is derived from an EMBL/GenBank/DDBJ whole genome shotgun (WGS) entry which is preliminary data.</text>
</comment>
<dbReference type="PROSITE" id="PS00653">
    <property type="entry name" value="GLYCOSYL_HYDROL_F1_2"/>
    <property type="match status" value="1"/>
</dbReference>
<sequence>MFLSEEGVISARSSSAASPNLRVSELPLPGDFIFGAATAAYQIEGAFDQDGKGPSIWDEFSHLVPSRTSGEDGDVACDHYNRLEEDIELMSAYGLEAYRFSIAWSRIIPLGGRDDPVNEKGVAFYNRLIDGLLAKGIKPVVTMHHWDLPLELQKRYDGMLNTAEFVADFVNFARVCFSRFGDRVTQWVTFNEPYIMAVYGFHDGGIAPGHSTARGNDSSTEPLRVGHSLILAHAATVEAYVADFQKSQGGQISIVLNGDFYEPFDKDSEADKLAAERRMVFYIGWFADPIYLGNDYPKVMRERLGSRLPEFTPAERELLARTAPHNTYYGMNHYTSQFAKARTTEPAVDDLTGNVEELPVNKQGEEIGPLSGTSWLRVTPLQFQKLLGWIWSRYKRPIYVTENGCPCPGENDMTLEQAVDDQFRIRYFGLYLDAISRAIYEDGVVIKGYFSWSLMDNYEWSAGYSIRFGITHVDFKTQVRTPKKSVQYLRDTFKRRRGGQKL</sequence>
<dbReference type="PRINTS" id="PR00131">
    <property type="entry name" value="GLHYDRLASE1"/>
</dbReference>